<dbReference type="InterPro" id="IPR004014">
    <property type="entry name" value="ATPase_P-typ_cation-transptr_N"/>
</dbReference>
<feature type="transmembrane region" description="Helical" evidence="18">
    <location>
        <begin position="747"/>
        <end position="773"/>
    </location>
</feature>
<protein>
    <recommendedName>
        <fullName evidence="5">Magnesium-transporting ATPase, P-type 1</fullName>
        <ecNumber evidence="4">7.2.2.14</ecNumber>
    </recommendedName>
    <alternativeName>
        <fullName evidence="16">Mg(2+) transport ATPase, P-type 1</fullName>
    </alternativeName>
</protein>
<evidence type="ECO:0000256" key="2">
    <source>
        <dbReference type="ARBA" id="ARBA00004429"/>
    </source>
</evidence>
<feature type="transmembrane region" description="Helical" evidence="18">
    <location>
        <begin position="270"/>
        <end position="288"/>
    </location>
</feature>
<dbReference type="SFLD" id="SFLDF00027">
    <property type="entry name" value="p-type_atpase"/>
    <property type="match status" value="1"/>
</dbReference>
<dbReference type="AlphaFoldDB" id="A0A174SGZ0"/>
<proteinExistence type="inferred from homology"/>
<dbReference type="Pfam" id="PF13246">
    <property type="entry name" value="Cation_ATPase"/>
    <property type="match status" value="1"/>
</dbReference>
<evidence type="ECO:0000313" key="21">
    <source>
        <dbReference type="Proteomes" id="UP000095563"/>
    </source>
</evidence>
<evidence type="ECO:0000256" key="1">
    <source>
        <dbReference type="ARBA" id="ARBA00003954"/>
    </source>
</evidence>
<dbReference type="InterPro" id="IPR023299">
    <property type="entry name" value="ATPase_P-typ_cyto_dom_N"/>
</dbReference>
<keyword evidence="9 18" id="KW-0812">Transmembrane</keyword>
<name>A0A174SGZ0_9CLOT</name>
<dbReference type="InterPro" id="IPR036412">
    <property type="entry name" value="HAD-like_sf"/>
</dbReference>
<evidence type="ECO:0000256" key="12">
    <source>
        <dbReference type="ARBA" id="ARBA00022842"/>
    </source>
</evidence>
<keyword evidence="15 18" id="KW-0472">Membrane</keyword>
<keyword evidence="14 18" id="KW-1133">Transmembrane helix</keyword>
<evidence type="ECO:0000256" key="10">
    <source>
        <dbReference type="ARBA" id="ARBA00022741"/>
    </source>
</evidence>
<dbReference type="SFLD" id="SFLDG00002">
    <property type="entry name" value="C1.7:_P-type_atpase_like"/>
    <property type="match status" value="1"/>
</dbReference>
<dbReference type="InterPro" id="IPR059000">
    <property type="entry name" value="ATPase_P-type_domA"/>
</dbReference>
<evidence type="ECO:0000256" key="4">
    <source>
        <dbReference type="ARBA" id="ARBA00012786"/>
    </source>
</evidence>
<evidence type="ECO:0000256" key="8">
    <source>
        <dbReference type="ARBA" id="ARBA00022553"/>
    </source>
</evidence>
<dbReference type="Gene3D" id="3.40.50.1000">
    <property type="entry name" value="HAD superfamily/HAD-like"/>
    <property type="match status" value="1"/>
</dbReference>
<dbReference type="InterPro" id="IPR001757">
    <property type="entry name" value="P_typ_ATPase"/>
</dbReference>
<dbReference type="PRINTS" id="PR01836">
    <property type="entry name" value="MGATPASE"/>
</dbReference>
<dbReference type="CDD" id="cd02077">
    <property type="entry name" value="P-type_ATPase_Mg"/>
    <property type="match status" value="1"/>
</dbReference>
<evidence type="ECO:0000256" key="14">
    <source>
        <dbReference type="ARBA" id="ARBA00022989"/>
    </source>
</evidence>
<dbReference type="InterPro" id="IPR006068">
    <property type="entry name" value="ATPase_P-typ_cation-transptr_C"/>
</dbReference>
<evidence type="ECO:0000259" key="19">
    <source>
        <dbReference type="SMART" id="SM00831"/>
    </source>
</evidence>
<evidence type="ECO:0000256" key="7">
    <source>
        <dbReference type="ARBA" id="ARBA00022519"/>
    </source>
</evidence>
<evidence type="ECO:0000256" key="5">
    <source>
        <dbReference type="ARBA" id="ARBA00013555"/>
    </source>
</evidence>
<evidence type="ECO:0000256" key="17">
    <source>
        <dbReference type="ARBA" id="ARBA00047295"/>
    </source>
</evidence>
<feature type="transmembrane region" description="Helical" evidence="18">
    <location>
        <begin position="785"/>
        <end position="806"/>
    </location>
</feature>
<dbReference type="Pfam" id="PF00122">
    <property type="entry name" value="E1-E2_ATPase"/>
    <property type="match status" value="1"/>
</dbReference>
<keyword evidence="6" id="KW-1003">Cell membrane</keyword>
<comment type="subcellular location">
    <subcellularLocation>
        <location evidence="2">Cell inner membrane</location>
        <topology evidence="2">Multi-pass membrane protein</topology>
    </subcellularLocation>
</comment>
<comment type="function">
    <text evidence="1">Mediates magnesium influx to the cytosol.</text>
</comment>
<dbReference type="Gene3D" id="1.20.1110.10">
    <property type="entry name" value="Calcium-transporting ATPase, transmembrane domain"/>
    <property type="match status" value="1"/>
</dbReference>
<dbReference type="SMART" id="SM00831">
    <property type="entry name" value="Cation_ATPase_N"/>
    <property type="match status" value="1"/>
</dbReference>
<dbReference type="NCBIfam" id="NF011702">
    <property type="entry name" value="PRK15122.1"/>
    <property type="match status" value="1"/>
</dbReference>
<feature type="transmembrane region" description="Helical" evidence="18">
    <location>
        <begin position="105"/>
        <end position="124"/>
    </location>
</feature>
<dbReference type="SUPFAM" id="SSF81660">
    <property type="entry name" value="Metal cation-transporting ATPase, ATP-binding domain N"/>
    <property type="match status" value="1"/>
</dbReference>
<dbReference type="GO" id="GO:0016887">
    <property type="term" value="F:ATP hydrolysis activity"/>
    <property type="evidence" value="ECO:0007669"/>
    <property type="project" value="InterPro"/>
</dbReference>
<feature type="domain" description="Cation-transporting P-type ATPase N-terminal" evidence="19">
    <location>
        <begin position="22"/>
        <end position="95"/>
    </location>
</feature>
<dbReference type="Gene3D" id="3.40.1110.10">
    <property type="entry name" value="Calcium-transporting ATPase, cytoplasmic domain N"/>
    <property type="match status" value="1"/>
</dbReference>
<dbReference type="GO" id="GO:0015444">
    <property type="term" value="F:P-type magnesium transporter activity"/>
    <property type="evidence" value="ECO:0007669"/>
    <property type="project" value="UniProtKB-EC"/>
</dbReference>
<evidence type="ECO:0000256" key="16">
    <source>
        <dbReference type="ARBA" id="ARBA00029806"/>
    </source>
</evidence>
<dbReference type="InterPro" id="IPR006415">
    <property type="entry name" value="P-type_ATPase_IIIB"/>
</dbReference>
<reference evidence="20 21" key="1">
    <citation type="submission" date="2015-09" db="EMBL/GenBank/DDBJ databases">
        <authorList>
            <consortium name="Pathogen Informatics"/>
        </authorList>
    </citation>
    <scope>NUCLEOTIDE SEQUENCE [LARGE SCALE GENOMIC DNA]</scope>
    <source>
        <strain evidence="20 21">2789STDY5834956</strain>
    </source>
</reference>
<keyword evidence="8" id="KW-0597">Phosphoprotein</keyword>
<dbReference type="Pfam" id="PF00689">
    <property type="entry name" value="Cation_ATPase_C"/>
    <property type="match status" value="1"/>
</dbReference>
<dbReference type="EC" id="7.2.2.14" evidence="4"/>
<dbReference type="PANTHER" id="PTHR42861">
    <property type="entry name" value="CALCIUM-TRANSPORTING ATPASE"/>
    <property type="match status" value="1"/>
</dbReference>
<dbReference type="NCBIfam" id="TIGR01494">
    <property type="entry name" value="ATPase_P-type"/>
    <property type="match status" value="3"/>
</dbReference>
<dbReference type="NCBIfam" id="TIGR01524">
    <property type="entry name" value="ATPase-IIIB_Mg"/>
    <property type="match status" value="1"/>
</dbReference>
<evidence type="ECO:0000256" key="18">
    <source>
        <dbReference type="SAM" id="Phobius"/>
    </source>
</evidence>
<dbReference type="InterPro" id="IPR018303">
    <property type="entry name" value="ATPase_P-typ_P_site"/>
</dbReference>
<evidence type="ECO:0000256" key="11">
    <source>
        <dbReference type="ARBA" id="ARBA00022840"/>
    </source>
</evidence>
<dbReference type="RefSeq" id="WP_055207347.1">
    <property type="nucleotide sequence ID" value="NZ_CP124318.1"/>
</dbReference>
<evidence type="ECO:0000256" key="3">
    <source>
        <dbReference type="ARBA" id="ARBA00008746"/>
    </source>
</evidence>
<comment type="catalytic activity">
    <reaction evidence="17">
        <text>Mg(2+)(out) + ATP + H2O = Mg(2+)(in) + ADP + phosphate + H(+)</text>
        <dbReference type="Rhea" id="RHEA:10260"/>
        <dbReference type="ChEBI" id="CHEBI:15377"/>
        <dbReference type="ChEBI" id="CHEBI:15378"/>
        <dbReference type="ChEBI" id="CHEBI:18420"/>
        <dbReference type="ChEBI" id="CHEBI:30616"/>
        <dbReference type="ChEBI" id="CHEBI:43474"/>
        <dbReference type="ChEBI" id="CHEBI:456216"/>
        <dbReference type="EC" id="7.2.2.14"/>
    </reaction>
</comment>
<feature type="transmembrane region" description="Helical" evidence="18">
    <location>
        <begin position="71"/>
        <end position="93"/>
    </location>
</feature>
<accession>A0A174SGZ0</accession>
<dbReference type="Gene3D" id="2.70.150.10">
    <property type="entry name" value="Calcium-transporting ATPase, cytoplasmic transduction domain A"/>
    <property type="match status" value="1"/>
</dbReference>
<organism evidence="20 21">
    <name type="scientific">Clostridium baratii</name>
    <dbReference type="NCBI Taxonomy" id="1561"/>
    <lineage>
        <taxon>Bacteria</taxon>
        <taxon>Bacillati</taxon>
        <taxon>Bacillota</taxon>
        <taxon>Clostridia</taxon>
        <taxon>Eubacteriales</taxon>
        <taxon>Clostridiaceae</taxon>
        <taxon>Clostridium</taxon>
    </lineage>
</organism>
<dbReference type="EMBL" id="CZBO01000002">
    <property type="protein sequence ID" value="CUP96972.1"/>
    <property type="molecule type" value="Genomic_DNA"/>
</dbReference>
<dbReference type="InterPro" id="IPR044492">
    <property type="entry name" value="P_typ_ATPase_HD_dom"/>
</dbReference>
<keyword evidence="12" id="KW-0460">Magnesium</keyword>
<gene>
    <name evidence="20" type="primary">mgtA_1</name>
    <name evidence="20" type="ORF">ERS852568_01373</name>
</gene>
<dbReference type="Pfam" id="PF00690">
    <property type="entry name" value="Cation_ATPase_N"/>
    <property type="match status" value="1"/>
</dbReference>
<evidence type="ECO:0000313" key="20">
    <source>
        <dbReference type="EMBL" id="CUP96972.1"/>
    </source>
</evidence>
<dbReference type="PROSITE" id="PS00154">
    <property type="entry name" value="ATPASE_E1_E2"/>
    <property type="match status" value="1"/>
</dbReference>
<dbReference type="InterPro" id="IPR008250">
    <property type="entry name" value="ATPase_P-typ_transduc_dom_A_sf"/>
</dbReference>
<comment type="similarity">
    <text evidence="3">Belongs to the cation transport ATPase (P-type) (TC 3.A.3) family. Type IIIB subfamily.</text>
</comment>
<evidence type="ECO:0000256" key="13">
    <source>
        <dbReference type="ARBA" id="ARBA00022967"/>
    </source>
</evidence>
<keyword evidence="7" id="KW-0997">Cell inner membrane</keyword>
<keyword evidence="20" id="KW-0378">Hydrolase</keyword>
<dbReference type="GO" id="GO:0005524">
    <property type="term" value="F:ATP binding"/>
    <property type="evidence" value="ECO:0007669"/>
    <property type="project" value="UniProtKB-KW"/>
</dbReference>
<keyword evidence="13" id="KW-1278">Translocase</keyword>
<dbReference type="SFLD" id="SFLDS00003">
    <property type="entry name" value="Haloacid_Dehalogenase"/>
    <property type="match status" value="1"/>
</dbReference>
<sequence>MELRKDTKKRKKLSVAKERLMDASRTNIEQLYLKMDTSEKGLDESKVEMLRDQFGLNEISHEKKDSVGKKLFEAFINPFTIVLFVLGIISLFTDVILVPKDQRDYSSVVIICIMVTISGVLRFVQELRSSKAAEELKAMVHTTVDVERNGRKEISLQELVPGDIVYLAAGDMIPADVRIIRAKDLFVGQSALTGESEPVEKFGGELSYEEAKDNNPLELNNLAFMGTNVISGSALALVITTGDGTYFGEIGKSLTGKKVKTNFDIGVNKVSFLLIKFMAIMVPIVFFLNGFTKGSWLQAFLFALSVAVGITPEMLPMIVTTNLAKGAYAMAKRKTVVKKLDSIQNFGSMDILCTDKTGTLTQDKIILERHLDINGKTDDRVLRHGFLNSYYQTGLKNLMDLAIIDHAIKYGMKELESKYVKVDEIPFDFSRKRMSVVLKDKNSKIQLITKGAIEEMLDISSYVEDDGKVLPLTKEIREKIIKTVNKLNSEGMRVIGIAQKTEENGREEFSVNDENDMVLMGYMGFLDPPKETTTKAIKALKDYGVGVKVLTGDNEAVTACVCSQVGIKNKKILLGSEIENMDDSELQKKVEETDIFAKLSPNQKTRIVTSLRENGHTVGFLGDGINDAGAMRAADVGISVDTAVDIAKESADIILLEKDLMVLEGGVLEGRRTFGNIIKYIKMTTSSNFGNMLSVLVASAFLPFLPMLPIQILVLNLIYDISQIVIPWDNMDEDYLKVPRKWDASSIARFMVIFGPTSSIFDITTFLVMWFVYGCNSASNPHLVSLFNTGWFVESLWTQTLIIHMIRTKKIPFVQSRASSPVIAMTVIALIVGTIIPFTALGGALQMTELSTSYFGILIITVIAYMLLCQLVKKIYIGKYKELL</sequence>
<dbReference type="SUPFAM" id="SSF81665">
    <property type="entry name" value="Calcium ATPase, transmembrane domain M"/>
    <property type="match status" value="1"/>
</dbReference>
<dbReference type="Proteomes" id="UP000095563">
    <property type="component" value="Unassembled WGS sequence"/>
</dbReference>
<evidence type="ECO:0000256" key="15">
    <source>
        <dbReference type="ARBA" id="ARBA00023136"/>
    </source>
</evidence>
<feature type="transmembrane region" description="Helical" evidence="18">
    <location>
        <begin position="853"/>
        <end position="872"/>
    </location>
</feature>
<keyword evidence="10" id="KW-0547">Nucleotide-binding</keyword>
<dbReference type="SUPFAM" id="SSF56784">
    <property type="entry name" value="HAD-like"/>
    <property type="match status" value="1"/>
</dbReference>
<keyword evidence="11" id="KW-0067">ATP-binding</keyword>
<dbReference type="SUPFAM" id="SSF81653">
    <property type="entry name" value="Calcium ATPase, transduction domain A"/>
    <property type="match status" value="1"/>
</dbReference>
<dbReference type="GO" id="GO:0005886">
    <property type="term" value="C:plasma membrane"/>
    <property type="evidence" value="ECO:0007669"/>
    <property type="project" value="UniProtKB-SubCell"/>
</dbReference>
<feature type="transmembrane region" description="Helical" evidence="18">
    <location>
        <begin position="300"/>
        <end position="324"/>
    </location>
</feature>
<feature type="transmembrane region" description="Helical" evidence="18">
    <location>
        <begin position="818"/>
        <end position="841"/>
    </location>
</feature>
<dbReference type="InterPro" id="IPR023298">
    <property type="entry name" value="ATPase_P-typ_TM_dom_sf"/>
</dbReference>
<evidence type="ECO:0000256" key="6">
    <source>
        <dbReference type="ARBA" id="ARBA00022475"/>
    </source>
</evidence>
<dbReference type="InterPro" id="IPR023214">
    <property type="entry name" value="HAD_sf"/>
</dbReference>
<evidence type="ECO:0000256" key="9">
    <source>
        <dbReference type="ARBA" id="ARBA00022692"/>
    </source>
</evidence>